<evidence type="ECO:0000256" key="1">
    <source>
        <dbReference type="SAM" id="Phobius"/>
    </source>
</evidence>
<reference evidence="2 4" key="1">
    <citation type="submission" date="2009-09" db="EMBL/GenBank/DDBJ databases">
        <authorList>
            <person name="Qin X."/>
            <person name="Bachman B."/>
            <person name="Battles P."/>
            <person name="Bell A."/>
            <person name="Bess C."/>
            <person name="Bickham C."/>
            <person name="Chaboub L."/>
            <person name="Chen D."/>
            <person name="Coyle M."/>
            <person name="Deiros D.R."/>
            <person name="Dinh H."/>
            <person name="Forbes L."/>
            <person name="Fowler G."/>
            <person name="Francisco L."/>
            <person name="Fu Q."/>
            <person name="Gubbala S."/>
            <person name="Hale W."/>
            <person name="Han Y."/>
            <person name="Hemphill L."/>
            <person name="Highlander S.K."/>
            <person name="Hirani K."/>
            <person name="Hogues M."/>
            <person name="Jackson L."/>
            <person name="Jakkamsetti A."/>
            <person name="Javaid M."/>
            <person name="Jiang H."/>
            <person name="Korchina V."/>
            <person name="Kovar C."/>
            <person name="Lara F."/>
            <person name="Lee S."/>
            <person name="Mata R."/>
            <person name="Mathew T."/>
            <person name="Moen C."/>
            <person name="Morales K."/>
            <person name="Munidasa M."/>
            <person name="Nazareth L."/>
            <person name="Ngo R."/>
            <person name="Nguyen L."/>
            <person name="Okwuonu G."/>
            <person name="Ongeri F."/>
            <person name="Patil S."/>
            <person name="Petrosino J."/>
            <person name="Pham C."/>
            <person name="Pham P."/>
            <person name="Pu L.-L."/>
            <person name="Puazo M."/>
            <person name="Raj R."/>
            <person name="Reid J."/>
            <person name="Rouhana J."/>
            <person name="Saada N."/>
            <person name="Shang Y."/>
            <person name="Simmons D."/>
            <person name="Thornton R."/>
            <person name="Warren J."/>
            <person name="Weissenberger G."/>
            <person name="Zhang J."/>
            <person name="Zhang L."/>
            <person name="Zhou C."/>
            <person name="Zhu D."/>
            <person name="Muzny D."/>
            <person name="Worley K."/>
            <person name="Gibbs R."/>
        </authorList>
    </citation>
    <scope>NUCLEOTIDE SEQUENCE [LARGE SCALE GENOMIC DNA]</scope>
    <source>
        <strain evidence="2 4">DSM 16041</strain>
    </source>
</reference>
<dbReference type="Proteomes" id="UP000003675">
    <property type="component" value="Unassembled WGS sequence"/>
</dbReference>
<dbReference type="PATRIC" id="fig|525309.8.peg.1806"/>
<keyword evidence="1" id="KW-0472">Membrane</keyword>
<proteinExistence type="predicted"/>
<sequence>MNKDKLQQYQGHIQTSLVVWIVLTICLQIITTLTGWKLVQIVAWFAAVYCVLLIILWCYLELWLLRKHD</sequence>
<reference evidence="3 5" key="2">
    <citation type="journal article" date="2015" name="Genome Announc.">
        <title>Expanding the biotechnology potential of lactobacilli through comparative genomics of 213 strains and associated genera.</title>
        <authorList>
            <person name="Sun Z."/>
            <person name="Harris H.M."/>
            <person name="McCann A."/>
            <person name="Guo C."/>
            <person name="Argimon S."/>
            <person name="Zhang W."/>
            <person name="Yang X."/>
            <person name="Jeffery I.B."/>
            <person name="Cooney J.C."/>
            <person name="Kagawa T.F."/>
            <person name="Liu W."/>
            <person name="Song Y."/>
            <person name="Salvetti E."/>
            <person name="Wrobel A."/>
            <person name="Rasinkangas P."/>
            <person name="Parkhill J."/>
            <person name="Rea M.C."/>
            <person name="O'Sullivan O."/>
            <person name="Ritari J."/>
            <person name="Douillard F.P."/>
            <person name="Paul Ross R."/>
            <person name="Yang R."/>
            <person name="Briner A.E."/>
            <person name="Felis G.E."/>
            <person name="de Vos W.M."/>
            <person name="Barrangou R."/>
            <person name="Klaenhammer T.R."/>
            <person name="Caufield P.W."/>
            <person name="Cui Y."/>
            <person name="Zhang H."/>
            <person name="O'Toole P.W."/>
        </authorList>
    </citation>
    <scope>NUCLEOTIDE SEQUENCE [LARGE SCALE GENOMIC DNA]</scope>
    <source>
        <strain evidence="3 5">DSM 16041</strain>
    </source>
</reference>
<keyword evidence="1" id="KW-0812">Transmembrane</keyword>
<feature type="transmembrane region" description="Helical" evidence="1">
    <location>
        <begin position="42"/>
        <end position="65"/>
    </location>
</feature>
<organism evidence="2 4">
    <name type="scientific">Limosilactobacillus antri DSM 16041</name>
    <dbReference type="NCBI Taxonomy" id="525309"/>
    <lineage>
        <taxon>Bacteria</taxon>
        <taxon>Bacillati</taxon>
        <taxon>Bacillota</taxon>
        <taxon>Bacilli</taxon>
        <taxon>Lactobacillales</taxon>
        <taxon>Lactobacillaceae</taxon>
        <taxon>Limosilactobacillus</taxon>
    </lineage>
</organism>
<gene>
    <name evidence="3" type="ORF">FC31_GL001756</name>
    <name evidence="2" type="ORF">HMPREF0494_2031</name>
</gene>
<keyword evidence="1" id="KW-1133">Transmembrane helix</keyword>
<name>C8P9N7_9LACO</name>
<dbReference type="AlphaFoldDB" id="C8P9N7"/>
<feature type="transmembrane region" description="Helical" evidence="1">
    <location>
        <begin position="12"/>
        <end position="36"/>
    </location>
</feature>
<evidence type="ECO:0000313" key="4">
    <source>
        <dbReference type="Proteomes" id="UP000003675"/>
    </source>
</evidence>
<evidence type="ECO:0000313" key="2">
    <source>
        <dbReference type="EMBL" id="EEW52793.1"/>
    </source>
</evidence>
<dbReference type="EMBL" id="ACLL01000059">
    <property type="protein sequence ID" value="EEW52793.1"/>
    <property type="molecule type" value="Genomic_DNA"/>
</dbReference>
<dbReference type="STRING" id="525309.HMPREF0494_2031"/>
<dbReference type="Proteomes" id="UP000051883">
    <property type="component" value="Unassembled WGS sequence"/>
</dbReference>
<dbReference type="HOGENOM" id="CLU_203876_0_0_9"/>
<evidence type="ECO:0000313" key="3">
    <source>
        <dbReference type="EMBL" id="KRK60371.1"/>
    </source>
</evidence>
<protein>
    <submittedName>
        <fullName evidence="2">Uncharacterized protein</fullName>
    </submittedName>
</protein>
<dbReference type="EMBL" id="AZDK01000005">
    <property type="protein sequence ID" value="KRK60371.1"/>
    <property type="molecule type" value="Genomic_DNA"/>
</dbReference>
<accession>C8P9N7</accession>
<keyword evidence="5" id="KW-1185">Reference proteome</keyword>
<comment type="caution">
    <text evidence="2">The sequence shown here is derived from an EMBL/GenBank/DDBJ whole genome shotgun (WGS) entry which is preliminary data.</text>
</comment>
<evidence type="ECO:0000313" key="5">
    <source>
        <dbReference type="Proteomes" id="UP000051883"/>
    </source>
</evidence>